<evidence type="ECO:0000313" key="2">
    <source>
        <dbReference type="EnsemblMetazoa" id="XP_030847281"/>
    </source>
</evidence>
<dbReference type="RefSeq" id="XP_030847281.1">
    <property type="nucleotide sequence ID" value="XM_030991421.1"/>
</dbReference>
<dbReference type="Pfam" id="PF16065">
    <property type="entry name" value="DUF4807"/>
    <property type="match status" value="1"/>
</dbReference>
<dbReference type="EnsemblMetazoa" id="XM_030991421">
    <property type="protein sequence ID" value="XP_030847281"/>
    <property type="gene ID" value="LOC100893631"/>
</dbReference>
<dbReference type="GeneID" id="100893631"/>
<dbReference type="InterPro" id="IPR032072">
    <property type="entry name" value="DUF4807"/>
</dbReference>
<reference evidence="2" key="2">
    <citation type="submission" date="2021-01" db="UniProtKB">
        <authorList>
            <consortium name="EnsemblMetazoa"/>
        </authorList>
    </citation>
    <scope>IDENTIFICATION</scope>
</reference>
<evidence type="ECO:0000313" key="3">
    <source>
        <dbReference type="Proteomes" id="UP000007110"/>
    </source>
</evidence>
<dbReference type="EnsemblMetazoa" id="XM_030991422">
    <property type="protein sequence ID" value="XP_030847282"/>
    <property type="gene ID" value="LOC100893631"/>
</dbReference>
<proteinExistence type="predicted"/>
<protein>
    <submittedName>
        <fullName evidence="2">Uncharacterized protein</fullName>
    </submittedName>
</protein>
<organism evidence="2 3">
    <name type="scientific">Strongylocentrotus purpuratus</name>
    <name type="common">Purple sea urchin</name>
    <dbReference type="NCBI Taxonomy" id="7668"/>
    <lineage>
        <taxon>Eukaryota</taxon>
        <taxon>Metazoa</taxon>
        <taxon>Echinodermata</taxon>
        <taxon>Eleutherozoa</taxon>
        <taxon>Echinozoa</taxon>
        <taxon>Echinoidea</taxon>
        <taxon>Euechinoidea</taxon>
        <taxon>Echinacea</taxon>
        <taxon>Camarodonta</taxon>
        <taxon>Echinidea</taxon>
        <taxon>Strongylocentrotidae</taxon>
        <taxon>Strongylocentrotus</taxon>
    </lineage>
</organism>
<dbReference type="Proteomes" id="UP000007110">
    <property type="component" value="Unassembled WGS sequence"/>
</dbReference>
<dbReference type="RefSeq" id="XP_030847282.1">
    <property type="nucleotide sequence ID" value="XM_030991422.1"/>
</dbReference>
<keyword evidence="3" id="KW-1185">Reference proteome</keyword>
<dbReference type="PANTHER" id="PTHR36693:SF1">
    <property type="entry name" value="GH02722P"/>
    <property type="match status" value="1"/>
</dbReference>
<dbReference type="InParanoid" id="A0A7M7P951"/>
<name>A0A7M7P951_STRPU</name>
<dbReference type="KEGG" id="spu:100893631"/>
<reference evidence="3" key="1">
    <citation type="submission" date="2015-02" db="EMBL/GenBank/DDBJ databases">
        <title>Genome sequencing for Strongylocentrotus purpuratus.</title>
        <authorList>
            <person name="Murali S."/>
            <person name="Liu Y."/>
            <person name="Vee V."/>
            <person name="English A."/>
            <person name="Wang M."/>
            <person name="Skinner E."/>
            <person name="Han Y."/>
            <person name="Muzny D.M."/>
            <person name="Worley K.C."/>
            <person name="Gibbs R.A."/>
        </authorList>
    </citation>
    <scope>NUCLEOTIDE SEQUENCE</scope>
</reference>
<evidence type="ECO:0000256" key="1">
    <source>
        <dbReference type="SAM" id="MobiDB-lite"/>
    </source>
</evidence>
<feature type="compositionally biased region" description="Low complexity" evidence="1">
    <location>
        <begin position="87"/>
        <end position="101"/>
    </location>
</feature>
<dbReference type="PANTHER" id="PTHR36693">
    <property type="entry name" value="GH02722P"/>
    <property type="match status" value="1"/>
</dbReference>
<dbReference type="OrthoDB" id="121932at2759"/>
<accession>A0A7M7P951</accession>
<sequence length="332" mass="37675">MEPHDMIAITVNQGTSMIDCILFQKPTPDDVSATDSFASFDLTQDCLNSKSNQIPKSASSGLSSCTEDGNQKDSVKEKCISAQESANQRNIVNNQNNEQIRGGTQHDSRPTISTNAEFIQLGTDIDPILASCFMCEMRHSQVYRQLFMKNLCTWCCSSKRTTKEQKRSTGIRLALHLRQSNLFKMEADIRWSVKMLPLWLARIAMEDSFSWLSTLGGAYSALGDDFQNFAEKAGRVSIRQMKLACQIGDPILLARCRVYMAQSLMQNGYIQHAMFIVRAQYRFAISLGENTDQRLINMCRGVWSIIQYIHIRKKEKRRKNGVGLHREHGKAR</sequence>
<dbReference type="AlphaFoldDB" id="A0A7M7P951"/>
<feature type="region of interest" description="Disordered" evidence="1">
    <location>
        <begin position="86"/>
        <end position="109"/>
    </location>
</feature>